<protein>
    <submittedName>
        <fullName evidence="1">Translation initiation factor IF-3</fullName>
    </submittedName>
</protein>
<sequence>MVIAVLHSSCTHTEIPNLTIFARSTSQLFVTTTCETFQCTHMPAETSFIAEFSFFFGGS</sequence>
<accession>A0A2P2KU07</accession>
<name>A0A2P2KU07_RHIMU</name>
<dbReference type="AlphaFoldDB" id="A0A2P2KU07"/>
<dbReference type="EMBL" id="GGEC01028693">
    <property type="protein sequence ID" value="MBX09177.1"/>
    <property type="molecule type" value="Transcribed_RNA"/>
</dbReference>
<keyword evidence="1" id="KW-0648">Protein biosynthesis</keyword>
<proteinExistence type="predicted"/>
<organism evidence="1">
    <name type="scientific">Rhizophora mucronata</name>
    <name type="common">Asiatic mangrove</name>
    <dbReference type="NCBI Taxonomy" id="61149"/>
    <lineage>
        <taxon>Eukaryota</taxon>
        <taxon>Viridiplantae</taxon>
        <taxon>Streptophyta</taxon>
        <taxon>Embryophyta</taxon>
        <taxon>Tracheophyta</taxon>
        <taxon>Spermatophyta</taxon>
        <taxon>Magnoliopsida</taxon>
        <taxon>eudicotyledons</taxon>
        <taxon>Gunneridae</taxon>
        <taxon>Pentapetalae</taxon>
        <taxon>rosids</taxon>
        <taxon>fabids</taxon>
        <taxon>Malpighiales</taxon>
        <taxon>Rhizophoraceae</taxon>
        <taxon>Rhizophora</taxon>
    </lineage>
</organism>
<evidence type="ECO:0000313" key="1">
    <source>
        <dbReference type="EMBL" id="MBX09177.1"/>
    </source>
</evidence>
<dbReference type="GO" id="GO:0003743">
    <property type="term" value="F:translation initiation factor activity"/>
    <property type="evidence" value="ECO:0007669"/>
    <property type="project" value="UniProtKB-KW"/>
</dbReference>
<reference evidence="1" key="1">
    <citation type="submission" date="2018-02" db="EMBL/GenBank/DDBJ databases">
        <title>Rhizophora mucronata_Transcriptome.</title>
        <authorList>
            <person name="Meera S.P."/>
            <person name="Sreeshan A."/>
            <person name="Augustine A."/>
        </authorList>
    </citation>
    <scope>NUCLEOTIDE SEQUENCE</scope>
    <source>
        <tissue evidence="1">Leaf</tissue>
    </source>
</reference>
<keyword evidence="1" id="KW-0396">Initiation factor</keyword>